<dbReference type="AlphaFoldDB" id="A0A7D9EAX4"/>
<name>A0A7D9EAX4_PARCT</name>
<feature type="compositionally biased region" description="Basic and acidic residues" evidence="1">
    <location>
        <begin position="638"/>
        <end position="658"/>
    </location>
</feature>
<dbReference type="Pfam" id="PF00665">
    <property type="entry name" value="rve"/>
    <property type="match status" value="1"/>
</dbReference>
<dbReference type="InterPro" id="IPR050951">
    <property type="entry name" value="Retrovirus_Pol_polyprotein"/>
</dbReference>
<dbReference type="PROSITE" id="PS50994">
    <property type="entry name" value="INTEGRASE"/>
    <property type="match status" value="1"/>
</dbReference>
<dbReference type="PANTHER" id="PTHR37984:SF11">
    <property type="entry name" value="INTEGRASE CATALYTIC DOMAIN-CONTAINING PROTEIN"/>
    <property type="match status" value="1"/>
</dbReference>
<evidence type="ECO:0000256" key="1">
    <source>
        <dbReference type="SAM" id="MobiDB-lite"/>
    </source>
</evidence>
<dbReference type="PANTHER" id="PTHR37984">
    <property type="entry name" value="PROTEIN CBG26694"/>
    <property type="match status" value="1"/>
</dbReference>
<dbReference type="OrthoDB" id="5980637at2759"/>
<accession>A0A7D9EAX4</accession>
<dbReference type="InterPro" id="IPR012337">
    <property type="entry name" value="RNaseH-like_sf"/>
</dbReference>
<evidence type="ECO:0000313" key="3">
    <source>
        <dbReference type="Proteomes" id="UP001152795"/>
    </source>
</evidence>
<dbReference type="GO" id="GO:0015074">
    <property type="term" value="P:DNA integration"/>
    <property type="evidence" value="ECO:0007669"/>
    <property type="project" value="InterPro"/>
</dbReference>
<keyword evidence="3" id="KW-1185">Reference proteome</keyword>
<feature type="compositionally biased region" description="Polar residues" evidence="1">
    <location>
        <begin position="741"/>
        <end position="759"/>
    </location>
</feature>
<dbReference type="SUPFAM" id="SSF53098">
    <property type="entry name" value="Ribonuclease H-like"/>
    <property type="match status" value="1"/>
</dbReference>
<organism evidence="2 3">
    <name type="scientific">Paramuricea clavata</name>
    <name type="common">Red gorgonian</name>
    <name type="synonym">Violescent sea-whip</name>
    <dbReference type="NCBI Taxonomy" id="317549"/>
    <lineage>
        <taxon>Eukaryota</taxon>
        <taxon>Metazoa</taxon>
        <taxon>Cnidaria</taxon>
        <taxon>Anthozoa</taxon>
        <taxon>Octocorallia</taxon>
        <taxon>Malacalcyonacea</taxon>
        <taxon>Plexauridae</taxon>
        <taxon>Paramuricea</taxon>
    </lineage>
</organism>
<sequence>MRKSDDESSSNSDSESTEYCYAVNNKQKHPRTSVSINGQRVKMTIDIGSSINVIDKNTFAKLRNIELKKTSVKAYPFNSDKHVKMEGKFRALAESKHKFTVAKIYVTSEDGGCLLSSETAQELGLVSLHLNEINKNTTSTSSEQPSQLKLHTNDKKLQHILDNHTPVFSGLGKLRNKQVELAIDETVTHVAQPQRRIPFHLRQKVENEIKKLEHDDIIEKIPENTPTEWVSPVVVPKQNNNIRLCVDMWQILQDINGIKNIADDIIVFDNTWAEHGRALEECLTRLQEHNLTLNFQKCRFLKKNLEFFGLVFTEQGVSPDPKKVEAFPNTQQATTVIYKKGSDNPADPEPKVPKRSMAEEYMNFVTVNAAQAAIPLTVIKEHTSRDSSLVAVQKAVESGDWTDKLVKPVLNIRDEIAVDSNNGVILRRTRIIIPATLQIRIVKLAHTGHQVNGPPNPPEPLLTPEMPDGPWQFIHADFYGPLPTGQYIIVLIDKYSRYPEAEIINSTSAKTLIPKLDAIFARHGIPHTLKSDNGPPFNGNEFKTYLTKLGVTHETWTPEWPQGNSVAEAFMKSLGKAIRTARAENRNWVQELSRFLLSYRTTPHSSTNIPPAQLLFNRPVRGTLPMLKPKAKVLNRHKEAKANDAKAKPKGRDYANERRHTKTSSLNVGDKVILKTKKEKQIYSKIRTRTIVAENRRHTVTRNASFFKRIKGDVRESDEDGYFKDRATTTEMNNEVQACTNEQGRASTNEQGRASTNTAKIDKKPHSKRTIRKHNKSRLDYSLNYGTNI</sequence>
<dbReference type="FunFam" id="3.30.420.10:FF:000063">
    <property type="entry name" value="Retrovirus-related Pol polyprotein from transposon 297-like Protein"/>
    <property type="match status" value="1"/>
</dbReference>
<feature type="region of interest" description="Disordered" evidence="1">
    <location>
        <begin position="741"/>
        <end position="789"/>
    </location>
</feature>
<reference evidence="2" key="1">
    <citation type="submission" date="2020-04" db="EMBL/GenBank/DDBJ databases">
        <authorList>
            <person name="Alioto T."/>
            <person name="Alioto T."/>
            <person name="Gomez Garrido J."/>
        </authorList>
    </citation>
    <scope>NUCLEOTIDE SEQUENCE</scope>
    <source>
        <strain evidence="2">A484AB</strain>
    </source>
</reference>
<dbReference type="Proteomes" id="UP001152795">
    <property type="component" value="Unassembled WGS sequence"/>
</dbReference>
<dbReference type="InterPro" id="IPR021109">
    <property type="entry name" value="Peptidase_aspartic_dom_sf"/>
</dbReference>
<dbReference type="SUPFAM" id="SSF56672">
    <property type="entry name" value="DNA/RNA polymerases"/>
    <property type="match status" value="1"/>
</dbReference>
<dbReference type="Gene3D" id="2.40.70.10">
    <property type="entry name" value="Acid Proteases"/>
    <property type="match status" value="1"/>
</dbReference>
<evidence type="ECO:0000313" key="2">
    <source>
        <dbReference type="EMBL" id="CAB4005816.1"/>
    </source>
</evidence>
<feature type="compositionally biased region" description="Basic residues" evidence="1">
    <location>
        <begin position="763"/>
        <end position="776"/>
    </location>
</feature>
<dbReference type="InterPro" id="IPR036397">
    <property type="entry name" value="RNaseH_sf"/>
</dbReference>
<dbReference type="InterPro" id="IPR043128">
    <property type="entry name" value="Rev_trsase/Diguanyl_cyclase"/>
</dbReference>
<dbReference type="InterPro" id="IPR001584">
    <property type="entry name" value="Integrase_cat-core"/>
</dbReference>
<comment type="caution">
    <text evidence="2">The sequence shown here is derived from an EMBL/GenBank/DDBJ whole genome shotgun (WGS) entry which is preliminary data.</text>
</comment>
<dbReference type="SUPFAM" id="SSF50630">
    <property type="entry name" value="Acid proteases"/>
    <property type="match status" value="1"/>
</dbReference>
<dbReference type="Gene3D" id="3.30.70.270">
    <property type="match status" value="1"/>
</dbReference>
<dbReference type="Gene3D" id="3.30.420.10">
    <property type="entry name" value="Ribonuclease H-like superfamily/Ribonuclease H"/>
    <property type="match status" value="1"/>
</dbReference>
<gene>
    <name evidence="2" type="ORF">PACLA_8A084110</name>
</gene>
<dbReference type="InterPro" id="IPR043502">
    <property type="entry name" value="DNA/RNA_pol_sf"/>
</dbReference>
<proteinExistence type="predicted"/>
<dbReference type="GO" id="GO:0003676">
    <property type="term" value="F:nucleic acid binding"/>
    <property type="evidence" value="ECO:0007669"/>
    <property type="project" value="InterPro"/>
</dbReference>
<feature type="region of interest" description="Disordered" evidence="1">
    <location>
        <begin position="638"/>
        <end position="665"/>
    </location>
</feature>
<dbReference type="EMBL" id="CACRXK020005322">
    <property type="protein sequence ID" value="CAB4005816.1"/>
    <property type="molecule type" value="Genomic_DNA"/>
</dbReference>
<protein>
    <submittedName>
        <fullName evidence="2">Uncharacterized protein K02A2.6-like</fullName>
    </submittedName>
</protein>
<dbReference type="Gene3D" id="3.10.10.10">
    <property type="entry name" value="HIV Type 1 Reverse Transcriptase, subunit A, domain 1"/>
    <property type="match status" value="1"/>
</dbReference>